<organism evidence="2 3">
    <name type="scientific">Pneumocystis carinii (strain B80)</name>
    <name type="common">Rat pneumocystis pneumonia agent</name>
    <name type="synonym">Pneumocystis carinii f. sp. carinii</name>
    <dbReference type="NCBI Taxonomy" id="1408658"/>
    <lineage>
        <taxon>Eukaryota</taxon>
        <taxon>Fungi</taxon>
        <taxon>Dikarya</taxon>
        <taxon>Ascomycota</taxon>
        <taxon>Taphrinomycotina</taxon>
        <taxon>Pneumocystomycetes</taxon>
        <taxon>Pneumocystaceae</taxon>
        <taxon>Pneumocystis</taxon>
    </lineage>
</organism>
<dbReference type="VEuPathDB" id="FungiDB:T552_00014"/>
<dbReference type="InterPro" id="IPR007967">
    <property type="entry name" value="GSKIP_dom"/>
</dbReference>
<dbReference type="GeneID" id="28934838"/>
<evidence type="ECO:0000313" key="2">
    <source>
        <dbReference type="EMBL" id="KTW31369.1"/>
    </source>
</evidence>
<dbReference type="Proteomes" id="UP000054454">
    <property type="component" value="Unassembled WGS sequence"/>
</dbReference>
<evidence type="ECO:0000259" key="1">
    <source>
        <dbReference type="Pfam" id="PF05303"/>
    </source>
</evidence>
<reference evidence="3" key="1">
    <citation type="journal article" date="2016" name="Nat. Commun.">
        <title>Genome analysis of three Pneumocystis species reveals adaptation mechanisms to life exclusively in mammalian hosts.</title>
        <authorList>
            <person name="Ma L."/>
            <person name="Chen Z."/>
            <person name="Huang D.W."/>
            <person name="Kutty G."/>
            <person name="Ishihara M."/>
            <person name="Wang H."/>
            <person name="Abouelleil A."/>
            <person name="Bishop L."/>
            <person name="Davey E."/>
            <person name="Deng R."/>
            <person name="Deng X."/>
            <person name="Fan L."/>
            <person name="Fantoni G."/>
            <person name="Fitzgerald M."/>
            <person name="Gogineni E."/>
            <person name="Goldberg J.M."/>
            <person name="Handley G."/>
            <person name="Hu X."/>
            <person name="Huber C."/>
            <person name="Jiao X."/>
            <person name="Jones K."/>
            <person name="Levin J.Z."/>
            <person name="Liu Y."/>
            <person name="Macdonald P."/>
            <person name="Melnikov A."/>
            <person name="Raley C."/>
            <person name="Sassi M."/>
            <person name="Sherman B.T."/>
            <person name="Song X."/>
            <person name="Sykes S."/>
            <person name="Tran B."/>
            <person name="Walsh L."/>
            <person name="Xia Y."/>
            <person name="Yang J."/>
            <person name="Young S."/>
            <person name="Zeng Q."/>
            <person name="Zheng X."/>
            <person name="Stephens R."/>
            <person name="Nusbaum C."/>
            <person name="Birren B.W."/>
            <person name="Azadi P."/>
            <person name="Lempicki R.A."/>
            <person name="Cuomo C.A."/>
            <person name="Kovacs J.A."/>
        </authorList>
    </citation>
    <scope>NUCLEOTIDE SEQUENCE [LARGE SCALE GENOMIC DNA]</scope>
    <source>
        <strain evidence="3">B80</strain>
    </source>
</reference>
<evidence type="ECO:0000313" key="3">
    <source>
        <dbReference type="Proteomes" id="UP000054454"/>
    </source>
</evidence>
<dbReference type="AlphaFoldDB" id="A0A0W4ZSK3"/>
<feature type="domain" description="GSKIP" evidence="1">
    <location>
        <begin position="31"/>
        <end position="97"/>
    </location>
</feature>
<gene>
    <name evidence="2" type="ORF">T552_00014</name>
</gene>
<accession>A0A0W4ZSK3</accession>
<comment type="caution">
    <text evidence="2">The sequence shown here is derived from an EMBL/GenBank/DDBJ whole genome shotgun (WGS) entry which is preliminary data.</text>
</comment>
<dbReference type="Gene3D" id="3.30.2280.10">
    <property type="entry name" value="Hypothetical protein (hspc210)"/>
    <property type="match status" value="1"/>
</dbReference>
<keyword evidence="3" id="KW-1185">Reference proteome</keyword>
<dbReference type="OrthoDB" id="5804279at2759"/>
<dbReference type="RefSeq" id="XP_018227485.1">
    <property type="nucleotide sequence ID" value="XM_018368636.1"/>
</dbReference>
<name>A0A0W4ZSK3_PNEC8</name>
<dbReference type="InterPro" id="IPR023231">
    <property type="entry name" value="GSKIP_dom_sf"/>
</dbReference>
<dbReference type="EMBL" id="LFVZ01000001">
    <property type="protein sequence ID" value="KTW31369.1"/>
    <property type="molecule type" value="Genomic_DNA"/>
</dbReference>
<dbReference type="Pfam" id="PF05303">
    <property type="entry name" value="GSKIP_dom"/>
    <property type="match status" value="1"/>
</dbReference>
<protein>
    <recommendedName>
        <fullName evidence="1">GSKIP domain-containing protein</fullName>
    </recommendedName>
</protein>
<dbReference type="SUPFAM" id="SSF103107">
    <property type="entry name" value="Hypothetical protein c14orf129, hspc210"/>
    <property type="match status" value="1"/>
</dbReference>
<sequence length="112" mass="13444">METRLFIKEYNSFYKENKEKLKSLCIHLEDYTINIVTLEEKEILVEWSILGWTIISVAGKTNGFKKKTYESLETLLKNVSLAFDEQWIGNLLKKLLKYEKKTRYQTMYDNYI</sequence>
<proteinExistence type="predicted"/>